<proteinExistence type="predicted"/>
<name>A0AAU8LZG8_9BACT</name>
<sequence>MKRYKEMYEFNNRIDAQRSVLEVVNRQSKFSEELCGLSKKALERWISSNKLDPTSESCNILFQISKKLFFLANKSQEQITEEYKALSLEIAFLKFNLEKSLL</sequence>
<accession>A0AAU8LZG8</accession>
<evidence type="ECO:0000313" key="1">
    <source>
        <dbReference type="EMBL" id="XCN74564.1"/>
    </source>
</evidence>
<dbReference type="KEGG" id="eaj:Q3M24_07420"/>
<reference evidence="1" key="2">
    <citation type="submission" date="2024-06" db="EMBL/GenBank/DDBJ databases">
        <authorList>
            <person name="Plum-Jensen L.E."/>
            <person name="Schramm A."/>
            <person name="Marshall I.P.G."/>
        </authorList>
    </citation>
    <scope>NUCLEOTIDE SEQUENCE</scope>
    <source>
        <strain evidence="1">Rat1</strain>
    </source>
</reference>
<reference evidence="1" key="1">
    <citation type="journal article" date="2024" name="Syst. Appl. Microbiol.">
        <title>First single-strain enrichments of Electrothrix cable bacteria, description of E. aestuarii sp. nov. and E. rattekaaiensis sp. nov., and proposal of a cable bacteria taxonomy following the rules of the SeqCode.</title>
        <authorList>
            <person name="Plum-Jensen L.E."/>
            <person name="Schramm A."/>
            <person name="Marshall I.P.G."/>
        </authorList>
    </citation>
    <scope>NUCLEOTIDE SEQUENCE</scope>
    <source>
        <strain evidence="1">Rat1</strain>
    </source>
</reference>
<protein>
    <submittedName>
        <fullName evidence="1">Uncharacterized protein</fullName>
    </submittedName>
</protein>
<dbReference type="AlphaFoldDB" id="A0AAU8LZG8"/>
<organism evidence="1">
    <name type="scientific">Candidatus Electrothrix aestuarii</name>
    <dbReference type="NCBI Taxonomy" id="3062594"/>
    <lineage>
        <taxon>Bacteria</taxon>
        <taxon>Pseudomonadati</taxon>
        <taxon>Thermodesulfobacteriota</taxon>
        <taxon>Desulfobulbia</taxon>
        <taxon>Desulfobulbales</taxon>
        <taxon>Desulfobulbaceae</taxon>
        <taxon>Candidatus Electrothrix</taxon>
    </lineage>
</organism>
<dbReference type="EMBL" id="CP159373">
    <property type="protein sequence ID" value="XCN74564.1"/>
    <property type="molecule type" value="Genomic_DNA"/>
</dbReference>
<gene>
    <name evidence="1" type="ORF">Q3M24_07420</name>
</gene>